<name>X6LKV2_RETFI</name>
<gene>
    <name evidence="1" type="ORF">RFI_35458</name>
</gene>
<evidence type="ECO:0000313" key="1">
    <source>
        <dbReference type="EMBL" id="ETO01981.1"/>
    </source>
</evidence>
<accession>X6LKV2</accession>
<proteinExistence type="predicted"/>
<sequence length="115" mass="13785">YIQQTMQISAMLNHRIDLNLIYVALNDCCQGNINKTTKLLFKFEQWKFQDNNEQKYKKRVNEFLERRCCNYNVNYFCMFLFKKCKVHAVTGATINTIHNGLPFVKKDKKIDQNKH</sequence>
<reference evidence="1 2" key="1">
    <citation type="journal article" date="2013" name="Curr. Biol.">
        <title>The Genome of the Foraminiferan Reticulomyxa filosa.</title>
        <authorList>
            <person name="Glockner G."/>
            <person name="Hulsmann N."/>
            <person name="Schleicher M."/>
            <person name="Noegel A.A."/>
            <person name="Eichinger L."/>
            <person name="Gallinger C."/>
            <person name="Pawlowski J."/>
            <person name="Sierra R."/>
            <person name="Euteneuer U."/>
            <person name="Pillet L."/>
            <person name="Moustafa A."/>
            <person name="Platzer M."/>
            <person name="Groth M."/>
            <person name="Szafranski K."/>
            <person name="Schliwa M."/>
        </authorList>
    </citation>
    <scope>NUCLEOTIDE SEQUENCE [LARGE SCALE GENOMIC DNA]</scope>
</reference>
<dbReference type="AlphaFoldDB" id="X6LKV2"/>
<dbReference type="Proteomes" id="UP000023152">
    <property type="component" value="Unassembled WGS sequence"/>
</dbReference>
<protein>
    <submittedName>
        <fullName evidence="1">Uncharacterized protein</fullName>
    </submittedName>
</protein>
<evidence type="ECO:0000313" key="2">
    <source>
        <dbReference type="Proteomes" id="UP000023152"/>
    </source>
</evidence>
<organism evidence="1 2">
    <name type="scientific">Reticulomyxa filosa</name>
    <dbReference type="NCBI Taxonomy" id="46433"/>
    <lineage>
        <taxon>Eukaryota</taxon>
        <taxon>Sar</taxon>
        <taxon>Rhizaria</taxon>
        <taxon>Retaria</taxon>
        <taxon>Foraminifera</taxon>
        <taxon>Monothalamids</taxon>
        <taxon>Reticulomyxidae</taxon>
        <taxon>Reticulomyxa</taxon>
    </lineage>
</organism>
<comment type="caution">
    <text evidence="1">The sequence shown here is derived from an EMBL/GenBank/DDBJ whole genome shotgun (WGS) entry which is preliminary data.</text>
</comment>
<dbReference type="EMBL" id="ASPP01036960">
    <property type="protein sequence ID" value="ETO01981.1"/>
    <property type="molecule type" value="Genomic_DNA"/>
</dbReference>
<feature type="non-terminal residue" evidence="1">
    <location>
        <position position="1"/>
    </location>
</feature>
<keyword evidence="2" id="KW-1185">Reference proteome</keyword>